<dbReference type="Proteomes" id="UP000261174">
    <property type="component" value="Unassembled WGS sequence"/>
</dbReference>
<keyword evidence="2" id="KW-1185">Reference proteome</keyword>
<organism evidence="1 2">
    <name type="scientific">Chitinophaga silvisoli</name>
    <dbReference type="NCBI Taxonomy" id="2291814"/>
    <lineage>
        <taxon>Bacteria</taxon>
        <taxon>Pseudomonadati</taxon>
        <taxon>Bacteroidota</taxon>
        <taxon>Chitinophagia</taxon>
        <taxon>Chitinophagales</taxon>
        <taxon>Chitinophagaceae</taxon>
        <taxon>Chitinophaga</taxon>
    </lineage>
</organism>
<reference evidence="1 2" key="1">
    <citation type="submission" date="2018-08" db="EMBL/GenBank/DDBJ databases">
        <title>Chitinophaga sp. K20C18050901, a novel bacterium isolated from forest soil.</title>
        <authorList>
            <person name="Wang C."/>
        </authorList>
    </citation>
    <scope>NUCLEOTIDE SEQUENCE [LARGE SCALE GENOMIC DNA]</scope>
    <source>
        <strain evidence="1 2">K20C18050901</strain>
    </source>
</reference>
<protein>
    <submittedName>
        <fullName evidence="1">Uncharacterized protein</fullName>
    </submittedName>
</protein>
<comment type="caution">
    <text evidence="1">The sequence shown here is derived from an EMBL/GenBank/DDBJ whole genome shotgun (WGS) entry which is preliminary data.</text>
</comment>
<proteinExistence type="predicted"/>
<dbReference type="RefSeq" id="WP_116851552.1">
    <property type="nucleotide sequence ID" value="NZ_QTJV01000001.1"/>
</dbReference>
<dbReference type="AlphaFoldDB" id="A0A3E1P7Q8"/>
<gene>
    <name evidence="1" type="ORF">DXN04_01580</name>
</gene>
<evidence type="ECO:0000313" key="2">
    <source>
        <dbReference type="Proteomes" id="UP000261174"/>
    </source>
</evidence>
<evidence type="ECO:0000313" key="1">
    <source>
        <dbReference type="EMBL" id="RFM36225.1"/>
    </source>
</evidence>
<name>A0A3E1P7Q8_9BACT</name>
<dbReference type="OrthoDB" id="711263at2"/>
<dbReference type="EMBL" id="QTJV01000001">
    <property type="protein sequence ID" value="RFM36225.1"/>
    <property type="molecule type" value="Genomic_DNA"/>
</dbReference>
<sequence length="105" mass="12319">MSKRTYSKATKATIDELKSDQRAYRYEEDGNKYGLLILYRGETLFYQENDRALLCEIAARFAVINPETIAHWDDNTVISTEERAVILEKIITLYKKAYKDDLKIF</sequence>
<accession>A0A3E1P7Q8</accession>